<dbReference type="InterPro" id="IPR053951">
    <property type="entry name" value="K_trans_N"/>
</dbReference>
<gene>
    <name evidence="5" type="ORF">RCOM_0062010</name>
</gene>
<dbReference type="STRING" id="3988.B9TAK7"/>
<keyword evidence="6" id="KW-1185">Reference proteome</keyword>
<dbReference type="InParanoid" id="B9TAK7"/>
<protein>
    <recommendedName>
        <fullName evidence="4">K+ potassium transporter integral membrane domain-containing protein</fullName>
    </recommendedName>
</protein>
<organism evidence="5 6">
    <name type="scientific">Ricinus communis</name>
    <name type="common">Castor bean</name>
    <dbReference type="NCBI Taxonomy" id="3988"/>
    <lineage>
        <taxon>Eukaryota</taxon>
        <taxon>Viridiplantae</taxon>
        <taxon>Streptophyta</taxon>
        <taxon>Embryophyta</taxon>
        <taxon>Tracheophyta</taxon>
        <taxon>Spermatophyta</taxon>
        <taxon>Magnoliopsida</taxon>
        <taxon>eudicotyledons</taxon>
        <taxon>Gunneridae</taxon>
        <taxon>Pentapetalae</taxon>
        <taxon>rosids</taxon>
        <taxon>fabids</taxon>
        <taxon>Malpighiales</taxon>
        <taxon>Euphorbiaceae</taxon>
        <taxon>Acalyphoideae</taxon>
        <taxon>Acalypheae</taxon>
        <taxon>Ricinus</taxon>
    </lineage>
</organism>
<accession>B9TAK7</accession>
<sequence length="76" mass="8356">SFILTVASAIASQAMITGWFSIFQKSLPIGCFPPVKTVHTSAKHEGQVYIPQANYLLNLMLGCLVLKILRLLAFAY</sequence>
<dbReference type="GO" id="GO:0005886">
    <property type="term" value="C:plasma membrane"/>
    <property type="evidence" value="ECO:0007669"/>
    <property type="project" value="UniProtKB-SubCell"/>
</dbReference>
<reference evidence="6" key="1">
    <citation type="journal article" date="2010" name="Nat. Biotechnol.">
        <title>Draft genome sequence of the oilseed species Ricinus communis.</title>
        <authorList>
            <person name="Chan A.P."/>
            <person name="Crabtree J."/>
            <person name="Zhao Q."/>
            <person name="Lorenzi H."/>
            <person name="Orvis J."/>
            <person name="Puiu D."/>
            <person name="Melake-Berhan A."/>
            <person name="Jones K.M."/>
            <person name="Redman J."/>
            <person name="Chen G."/>
            <person name="Cahoon E.B."/>
            <person name="Gedil M."/>
            <person name="Stanke M."/>
            <person name="Haas B.J."/>
            <person name="Wortman J.R."/>
            <person name="Fraser-Liggett C.M."/>
            <person name="Ravel J."/>
            <person name="Rabinowicz P.D."/>
        </authorList>
    </citation>
    <scope>NUCLEOTIDE SEQUENCE [LARGE SCALE GENOMIC DNA]</scope>
    <source>
        <strain evidence="6">cv. Hale</strain>
    </source>
</reference>
<dbReference type="Proteomes" id="UP000008311">
    <property type="component" value="Unassembled WGS sequence"/>
</dbReference>
<dbReference type="GO" id="GO:0015079">
    <property type="term" value="F:potassium ion transmembrane transporter activity"/>
    <property type="evidence" value="ECO:0007669"/>
    <property type="project" value="InterPro"/>
</dbReference>
<dbReference type="AlphaFoldDB" id="B9TAK7"/>
<evidence type="ECO:0000256" key="2">
    <source>
        <dbReference type="ARBA" id="ARBA00008440"/>
    </source>
</evidence>
<name>B9TAK7_RICCO</name>
<feature type="non-terminal residue" evidence="5">
    <location>
        <position position="1"/>
    </location>
</feature>
<evidence type="ECO:0000256" key="1">
    <source>
        <dbReference type="ARBA" id="ARBA00004651"/>
    </source>
</evidence>
<proteinExistence type="inferred from homology"/>
<comment type="subcellular location">
    <subcellularLocation>
        <location evidence="1">Cell membrane</location>
        <topology evidence="1">Multi-pass membrane protein</topology>
    </subcellularLocation>
</comment>
<keyword evidence="3" id="KW-0472">Membrane</keyword>
<feature type="non-terminal residue" evidence="5">
    <location>
        <position position="76"/>
    </location>
</feature>
<dbReference type="Pfam" id="PF02705">
    <property type="entry name" value="K_trans"/>
    <property type="match status" value="1"/>
</dbReference>
<comment type="similarity">
    <text evidence="2">Belongs to the HAK/KUP transporter (TC 2.A.72.3) family.</text>
</comment>
<evidence type="ECO:0000313" key="6">
    <source>
        <dbReference type="Proteomes" id="UP000008311"/>
    </source>
</evidence>
<evidence type="ECO:0000259" key="4">
    <source>
        <dbReference type="Pfam" id="PF02705"/>
    </source>
</evidence>
<dbReference type="PANTHER" id="PTHR30540">
    <property type="entry name" value="OSMOTIC STRESS POTASSIUM TRANSPORTER"/>
    <property type="match status" value="1"/>
</dbReference>
<dbReference type="InterPro" id="IPR003855">
    <property type="entry name" value="K+_transporter"/>
</dbReference>
<feature type="transmembrane region" description="Helical" evidence="3">
    <location>
        <begin position="55"/>
        <end position="75"/>
    </location>
</feature>
<feature type="domain" description="K+ potassium transporter integral membrane" evidence="4">
    <location>
        <begin position="4"/>
        <end position="66"/>
    </location>
</feature>
<keyword evidence="3" id="KW-1133">Transmembrane helix</keyword>
<dbReference type="EMBL" id="EQ975811">
    <property type="protein sequence ID" value="EEF27107.1"/>
    <property type="molecule type" value="Genomic_DNA"/>
</dbReference>
<dbReference type="PANTHER" id="PTHR30540:SF87">
    <property type="entry name" value="POTASSIUM TRANSPORTER"/>
    <property type="match status" value="1"/>
</dbReference>
<evidence type="ECO:0000313" key="5">
    <source>
        <dbReference type="EMBL" id="EEF27107.1"/>
    </source>
</evidence>
<evidence type="ECO:0000256" key="3">
    <source>
        <dbReference type="SAM" id="Phobius"/>
    </source>
</evidence>
<keyword evidence="3" id="KW-0812">Transmembrane</keyword>